<feature type="domain" description="Protein kinase" evidence="1">
    <location>
        <begin position="93"/>
        <end position="359"/>
    </location>
</feature>
<gene>
    <name evidence="2" type="ORF">RDB_LOCUS141848</name>
</gene>
<dbReference type="InterPro" id="IPR011009">
    <property type="entry name" value="Kinase-like_dom_sf"/>
</dbReference>
<dbReference type="Gene3D" id="1.10.510.10">
    <property type="entry name" value="Transferase(Phosphotransferase) domain 1"/>
    <property type="match status" value="2"/>
</dbReference>
<dbReference type="AlphaFoldDB" id="A0A8H3BJ80"/>
<dbReference type="SUPFAM" id="SSF56112">
    <property type="entry name" value="Protein kinase-like (PK-like)"/>
    <property type="match status" value="1"/>
</dbReference>
<dbReference type="Proteomes" id="UP000663841">
    <property type="component" value="Unassembled WGS sequence"/>
</dbReference>
<protein>
    <recommendedName>
        <fullName evidence="1">Protein kinase domain-containing protein</fullName>
    </recommendedName>
</protein>
<dbReference type="PANTHER" id="PTHR44329">
    <property type="entry name" value="SERINE/THREONINE-PROTEIN KINASE TNNI3K-RELATED"/>
    <property type="match status" value="1"/>
</dbReference>
<organism evidence="2 3">
    <name type="scientific">Rhizoctonia solani</name>
    <dbReference type="NCBI Taxonomy" id="456999"/>
    <lineage>
        <taxon>Eukaryota</taxon>
        <taxon>Fungi</taxon>
        <taxon>Dikarya</taxon>
        <taxon>Basidiomycota</taxon>
        <taxon>Agaricomycotina</taxon>
        <taxon>Agaricomycetes</taxon>
        <taxon>Cantharellales</taxon>
        <taxon>Ceratobasidiaceae</taxon>
        <taxon>Rhizoctonia</taxon>
    </lineage>
</organism>
<dbReference type="PANTHER" id="PTHR44329:SF214">
    <property type="entry name" value="PROTEIN KINASE DOMAIN-CONTAINING PROTEIN"/>
    <property type="match status" value="1"/>
</dbReference>
<dbReference type="GO" id="GO:0005524">
    <property type="term" value="F:ATP binding"/>
    <property type="evidence" value="ECO:0007669"/>
    <property type="project" value="InterPro"/>
</dbReference>
<proteinExistence type="predicted"/>
<dbReference type="InterPro" id="IPR001245">
    <property type="entry name" value="Ser-Thr/Tyr_kinase_cat_dom"/>
</dbReference>
<dbReference type="InterPro" id="IPR000719">
    <property type="entry name" value="Prot_kinase_dom"/>
</dbReference>
<dbReference type="Pfam" id="PF07714">
    <property type="entry name" value="PK_Tyr_Ser-Thr"/>
    <property type="match status" value="1"/>
</dbReference>
<sequence length="364" mass="41226">MVMEGKHPERPMDIIPETKAGNLLWDLLSACWSYDPKERPSAKEVNGVINALAYPQTSSSTKFRELGIEDIAARFRQKNVADYTNELGQINLRGLEPYLHNGASATLYKIELSIKWEEGYARYPQQVIVKYIDRGTPDKQLKRATRELETWAPCNHRNILTLLGFAALNGRLAMISSWMKNGPVTDYVKSQRNPDYYDLCTQLSSAIKYLHSIGIVHGDIKGDNALVSDRGVVKVMDFGVSIREKMVIEYTQTATGRGTERWQAPEILSGKTDSTKEGDVYAMAMTMIEIYTHDRPYGNMHIGHNERSQIIAGTLRPLKNHPLRLPHDKRGKSLWSIWGLCWVGDPAGRVTSDDVYEWLSNIEP</sequence>
<reference evidence="2" key="1">
    <citation type="submission" date="2021-01" db="EMBL/GenBank/DDBJ databases">
        <authorList>
            <person name="Kaushik A."/>
        </authorList>
    </citation>
    <scope>NUCLEOTIDE SEQUENCE</scope>
    <source>
        <strain evidence="2">AG3-T5</strain>
    </source>
</reference>
<name>A0A8H3BJ80_9AGAM</name>
<evidence type="ECO:0000313" key="3">
    <source>
        <dbReference type="Proteomes" id="UP000663841"/>
    </source>
</evidence>
<dbReference type="InterPro" id="IPR051681">
    <property type="entry name" value="Ser/Thr_Kinases-Pseudokinases"/>
</dbReference>
<evidence type="ECO:0000259" key="1">
    <source>
        <dbReference type="PROSITE" id="PS50011"/>
    </source>
</evidence>
<dbReference type="PROSITE" id="PS50011">
    <property type="entry name" value="PROTEIN_KINASE_DOM"/>
    <property type="match status" value="1"/>
</dbReference>
<dbReference type="GO" id="GO:0004674">
    <property type="term" value="F:protein serine/threonine kinase activity"/>
    <property type="evidence" value="ECO:0007669"/>
    <property type="project" value="TreeGrafter"/>
</dbReference>
<comment type="caution">
    <text evidence="2">The sequence shown here is derived from an EMBL/GenBank/DDBJ whole genome shotgun (WGS) entry which is preliminary data.</text>
</comment>
<accession>A0A8H3BJ80</accession>
<dbReference type="EMBL" id="CAJMWW010000203">
    <property type="protein sequence ID" value="CAE6457102.1"/>
    <property type="molecule type" value="Genomic_DNA"/>
</dbReference>
<evidence type="ECO:0000313" key="2">
    <source>
        <dbReference type="EMBL" id="CAE6457102.1"/>
    </source>
</evidence>
<dbReference type="SMART" id="SM00220">
    <property type="entry name" value="S_TKc"/>
    <property type="match status" value="1"/>
</dbReference>